<sequence>MIQGTADRGESYLSVWENGQIVSKPSQWYLYSEYKWDDTCGGQVDSQGCIVEETATLTSTLRMFIIYANYSDVAYYQPDDKYIILIENSYVDFNGEKSLNLKPHLQNGLSATMACLSISLLQNGPRITIHIKIGQEDMTIRLPTTLPIIQQKILQITPLRQVFSTLKNQQKLKKPLSRPQMQIQKQKLALPYPKHLLPQTQEMKLNTLHHQRHLWLLISTNIGKMVLMESSMPTNPASSSRQSTWTLQIMSMQMILSSGYMLTRNSTRILGLLTIGIIPTQIEVLASSLTLPAINGIMLFGRQAQTIASQILLLLLAQASRSLTILRSIKTTPTTMWINQARDNTSMMQPKEARSPTSKTNRLWNPAPSSQIHTKPSARVAIRFLSLVTLASLTQFTQMVADSQLFKQLLKLRPSQSRWRLFHLSQMELLRQLHTLQSYSLHLYWLSSQ</sequence>
<evidence type="ECO:0000256" key="1">
    <source>
        <dbReference type="SAM" id="MobiDB-lite"/>
    </source>
</evidence>
<comment type="caution">
    <text evidence="2">The sequence shown here is derived from an EMBL/GenBank/DDBJ whole genome shotgun (WGS) entry which is preliminary data.</text>
</comment>
<feature type="region of interest" description="Disordered" evidence="1">
    <location>
        <begin position="346"/>
        <end position="371"/>
    </location>
</feature>
<keyword evidence="3" id="KW-1185">Reference proteome</keyword>
<organism evidence="2 3">
    <name type="scientific">Halteria grandinella</name>
    <dbReference type="NCBI Taxonomy" id="5974"/>
    <lineage>
        <taxon>Eukaryota</taxon>
        <taxon>Sar</taxon>
        <taxon>Alveolata</taxon>
        <taxon>Ciliophora</taxon>
        <taxon>Intramacronucleata</taxon>
        <taxon>Spirotrichea</taxon>
        <taxon>Stichotrichia</taxon>
        <taxon>Sporadotrichida</taxon>
        <taxon>Halteriidae</taxon>
        <taxon>Halteria</taxon>
    </lineage>
</organism>
<proteinExistence type="predicted"/>
<name>A0A8J8T788_HALGN</name>
<protein>
    <submittedName>
        <fullName evidence="2">Uncharacterized protein</fullName>
    </submittedName>
</protein>
<dbReference type="Proteomes" id="UP000785679">
    <property type="component" value="Unassembled WGS sequence"/>
</dbReference>
<feature type="compositionally biased region" description="Polar residues" evidence="1">
    <location>
        <begin position="355"/>
        <end position="371"/>
    </location>
</feature>
<accession>A0A8J8T788</accession>
<dbReference type="EMBL" id="RRYP01002915">
    <property type="protein sequence ID" value="TNV84305.1"/>
    <property type="molecule type" value="Genomic_DNA"/>
</dbReference>
<reference evidence="2" key="1">
    <citation type="submission" date="2019-06" db="EMBL/GenBank/DDBJ databases">
        <authorList>
            <person name="Zheng W."/>
        </authorList>
    </citation>
    <scope>NUCLEOTIDE SEQUENCE</scope>
    <source>
        <strain evidence="2">QDHG01</strain>
    </source>
</reference>
<evidence type="ECO:0000313" key="2">
    <source>
        <dbReference type="EMBL" id="TNV84305.1"/>
    </source>
</evidence>
<gene>
    <name evidence="2" type="ORF">FGO68_gene4937</name>
</gene>
<evidence type="ECO:0000313" key="3">
    <source>
        <dbReference type="Proteomes" id="UP000785679"/>
    </source>
</evidence>
<dbReference type="AlphaFoldDB" id="A0A8J8T788"/>